<dbReference type="Proteomes" id="UP001163046">
    <property type="component" value="Unassembled WGS sequence"/>
</dbReference>
<reference evidence="2" key="1">
    <citation type="submission" date="2023-01" db="EMBL/GenBank/DDBJ databases">
        <title>Genome assembly of the deep-sea coral Lophelia pertusa.</title>
        <authorList>
            <person name="Herrera S."/>
            <person name="Cordes E."/>
        </authorList>
    </citation>
    <scope>NUCLEOTIDE SEQUENCE</scope>
    <source>
        <strain evidence="2">USNM1676648</strain>
        <tissue evidence="2">Polyp</tissue>
    </source>
</reference>
<protein>
    <recommendedName>
        <fullName evidence="1">VWFA domain-containing protein</fullName>
    </recommendedName>
</protein>
<dbReference type="PANTHER" id="PTHR24020">
    <property type="entry name" value="COLLAGEN ALPHA"/>
    <property type="match status" value="1"/>
</dbReference>
<dbReference type="InterPro" id="IPR050525">
    <property type="entry name" value="ECM_Assembly_Org"/>
</dbReference>
<evidence type="ECO:0000259" key="1">
    <source>
        <dbReference type="PROSITE" id="PS50234"/>
    </source>
</evidence>
<dbReference type="PROSITE" id="PS50234">
    <property type="entry name" value="VWFA"/>
    <property type="match status" value="1"/>
</dbReference>
<organism evidence="2 3">
    <name type="scientific">Desmophyllum pertusum</name>
    <dbReference type="NCBI Taxonomy" id="174260"/>
    <lineage>
        <taxon>Eukaryota</taxon>
        <taxon>Metazoa</taxon>
        <taxon>Cnidaria</taxon>
        <taxon>Anthozoa</taxon>
        <taxon>Hexacorallia</taxon>
        <taxon>Scleractinia</taxon>
        <taxon>Caryophylliina</taxon>
        <taxon>Caryophylliidae</taxon>
        <taxon>Desmophyllum</taxon>
    </lineage>
</organism>
<dbReference type="EMBL" id="MU825398">
    <property type="protein sequence ID" value="KAJ7393299.1"/>
    <property type="molecule type" value="Genomic_DNA"/>
</dbReference>
<dbReference type="PANTHER" id="PTHR24020:SF20">
    <property type="entry name" value="PH DOMAIN-CONTAINING PROTEIN"/>
    <property type="match status" value="1"/>
</dbReference>
<dbReference type="OrthoDB" id="5985007at2759"/>
<sequence length="199" mass="22029">MHINSNISRDGPCVCLSANSESADAAFTLMTDTVRKIIRNFGFGNGNIQYGVIVYGATVEVKVQLGDPSFKNIEDLREYIQKLPKQTSDPQIDKALQEALKIFQGPNARPGAKQVLVVLTDKKSTSSEEVIKTSARLLEERQIRVIPVGVGSETDPDELRSITPYKDDVIKANEEPWRLAREIIIKILTGTRDLCCPEG</sequence>
<proteinExistence type="predicted"/>
<feature type="domain" description="VWFA" evidence="1">
    <location>
        <begin position="1"/>
        <end position="187"/>
    </location>
</feature>
<dbReference type="InterPro" id="IPR002035">
    <property type="entry name" value="VWF_A"/>
</dbReference>
<dbReference type="SMART" id="SM00327">
    <property type="entry name" value="VWA"/>
    <property type="match status" value="1"/>
</dbReference>
<gene>
    <name evidence="2" type="ORF">OS493_006268</name>
</gene>
<evidence type="ECO:0000313" key="3">
    <source>
        <dbReference type="Proteomes" id="UP001163046"/>
    </source>
</evidence>
<dbReference type="Gene3D" id="3.40.50.410">
    <property type="entry name" value="von Willebrand factor, type A domain"/>
    <property type="match status" value="1"/>
</dbReference>
<dbReference type="SUPFAM" id="SSF53300">
    <property type="entry name" value="vWA-like"/>
    <property type="match status" value="1"/>
</dbReference>
<dbReference type="CDD" id="cd01450">
    <property type="entry name" value="vWFA_subfamily_ECM"/>
    <property type="match status" value="1"/>
</dbReference>
<dbReference type="Pfam" id="PF00092">
    <property type="entry name" value="VWA"/>
    <property type="match status" value="1"/>
</dbReference>
<comment type="caution">
    <text evidence="2">The sequence shown here is derived from an EMBL/GenBank/DDBJ whole genome shotgun (WGS) entry which is preliminary data.</text>
</comment>
<dbReference type="InterPro" id="IPR036465">
    <property type="entry name" value="vWFA_dom_sf"/>
</dbReference>
<evidence type="ECO:0000313" key="2">
    <source>
        <dbReference type="EMBL" id="KAJ7393299.1"/>
    </source>
</evidence>
<keyword evidence="3" id="KW-1185">Reference proteome</keyword>
<accession>A0A9X0DCS4</accession>
<name>A0A9X0DCS4_9CNID</name>
<dbReference type="AlphaFoldDB" id="A0A9X0DCS4"/>